<feature type="binding site" evidence="8">
    <location>
        <position position="211"/>
    </location>
    <ligand>
        <name>Zn(2+)</name>
        <dbReference type="ChEBI" id="CHEBI:29105"/>
        <note>catalytic</note>
    </ligand>
</feature>
<dbReference type="Gene3D" id="3.50.4.10">
    <property type="entry name" value="Hepatocyte Growth Factor"/>
    <property type="match status" value="1"/>
</dbReference>
<feature type="binding site" evidence="8">
    <location>
        <position position="201"/>
    </location>
    <ligand>
        <name>Zn(2+)</name>
        <dbReference type="ChEBI" id="CHEBI:29105"/>
        <note>catalytic</note>
    </ligand>
</feature>
<dbReference type="Pfam" id="PF01400">
    <property type="entry name" value="Astacin"/>
    <property type="match status" value="1"/>
</dbReference>
<accession>A0A9D4J612</accession>
<dbReference type="CDD" id="cd00033">
    <property type="entry name" value="CCP"/>
    <property type="match status" value="1"/>
</dbReference>
<comment type="caution">
    <text evidence="13">The sequence shown here is derived from an EMBL/GenBank/DDBJ whole genome shotgun (WGS) entry which is preliminary data.</text>
</comment>
<comment type="caution">
    <text evidence="7">Lacks conserved residue(s) required for the propagation of feature annotation.</text>
</comment>
<reference evidence="13" key="1">
    <citation type="journal article" date="2019" name="bioRxiv">
        <title>The Genome of the Zebra Mussel, Dreissena polymorpha: A Resource for Invasive Species Research.</title>
        <authorList>
            <person name="McCartney M.A."/>
            <person name="Auch B."/>
            <person name="Kono T."/>
            <person name="Mallez S."/>
            <person name="Zhang Y."/>
            <person name="Obille A."/>
            <person name="Becker A."/>
            <person name="Abrahante J.E."/>
            <person name="Garbe J."/>
            <person name="Badalamenti J.P."/>
            <person name="Herman A."/>
            <person name="Mangelson H."/>
            <person name="Liachko I."/>
            <person name="Sullivan S."/>
            <person name="Sone E.D."/>
            <person name="Koren S."/>
            <person name="Silverstein K.A.T."/>
            <person name="Beckman K.B."/>
            <person name="Gohl D.M."/>
        </authorList>
    </citation>
    <scope>NUCLEOTIDE SEQUENCE</scope>
    <source>
        <strain evidence="13">Duluth1</strain>
        <tissue evidence="13">Whole animal</tissue>
    </source>
</reference>
<keyword evidence="4 8" id="KW-0862">Zinc</keyword>
<keyword evidence="7" id="KW-0768">Sushi</keyword>
<proteinExistence type="predicted"/>
<evidence type="ECO:0000256" key="1">
    <source>
        <dbReference type="ARBA" id="ARBA00022670"/>
    </source>
</evidence>
<dbReference type="SMART" id="SM00032">
    <property type="entry name" value="CCP"/>
    <property type="match status" value="3"/>
</dbReference>
<dbReference type="Gene3D" id="3.40.390.10">
    <property type="entry name" value="Collagenase (Catalytic Domain)"/>
    <property type="match status" value="1"/>
</dbReference>
<evidence type="ECO:0000259" key="10">
    <source>
        <dbReference type="PROSITE" id="PS50923"/>
    </source>
</evidence>
<dbReference type="InterPro" id="IPR035976">
    <property type="entry name" value="Sushi/SCR/CCP_sf"/>
</dbReference>
<evidence type="ECO:0000313" key="14">
    <source>
        <dbReference type="Proteomes" id="UP000828390"/>
    </source>
</evidence>
<dbReference type="GO" id="GO:0008270">
    <property type="term" value="F:zinc ion binding"/>
    <property type="evidence" value="ECO:0007669"/>
    <property type="project" value="UniProtKB-UniRule"/>
</dbReference>
<feature type="domain" description="Sushi" evidence="10">
    <location>
        <begin position="742"/>
        <end position="804"/>
    </location>
</feature>
<evidence type="ECO:0000256" key="9">
    <source>
        <dbReference type="RuleBase" id="RU361183"/>
    </source>
</evidence>
<keyword evidence="9" id="KW-0732">Signal</keyword>
<dbReference type="InterPro" id="IPR006026">
    <property type="entry name" value="Peptidase_Metallo"/>
</dbReference>
<feature type="signal peptide" evidence="9">
    <location>
        <begin position="1"/>
        <end position="19"/>
    </location>
</feature>
<evidence type="ECO:0000259" key="12">
    <source>
        <dbReference type="PROSITE" id="PS51864"/>
    </source>
</evidence>
<dbReference type="GO" id="GO:0004222">
    <property type="term" value="F:metalloendopeptidase activity"/>
    <property type="evidence" value="ECO:0007669"/>
    <property type="project" value="UniProtKB-UniRule"/>
</dbReference>
<dbReference type="InterPro" id="IPR034035">
    <property type="entry name" value="Astacin-like_dom"/>
</dbReference>
<dbReference type="PRINTS" id="PR00480">
    <property type="entry name" value="ASTACIN"/>
</dbReference>
<evidence type="ECO:0000313" key="13">
    <source>
        <dbReference type="EMBL" id="KAH3796582.1"/>
    </source>
</evidence>
<dbReference type="InterPro" id="IPR001506">
    <property type="entry name" value="Peptidase_M12A"/>
</dbReference>
<evidence type="ECO:0000256" key="7">
    <source>
        <dbReference type="PROSITE-ProRule" id="PRU00302"/>
    </source>
</evidence>
<evidence type="ECO:0000256" key="2">
    <source>
        <dbReference type="ARBA" id="ARBA00022723"/>
    </source>
</evidence>
<evidence type="ECO:0000256" key="4">
    <source>
        <dbReference type="ARBA" id="ARBA00022833"/>
    </source>
</evidence>
<dbReference type="InterPro" id="IPR003609">
    <property type="entry name" value="Pan_app"/>
</dbReference>
<reference evidence="13" key="2">
    <citation type="submission" date="2020-11" db="EMBL/GenBank/DDBJ databases">
        <authorList>
            <person name="McCartney M.A."/>
            <person name="Auch B."/>
            <person name="Kono T."/>
            <person name="Mallez S."/>
            <person name="Becker A."/>
            <person name="Gohl D.M."/>
            <person name="Silverstein K.A.T."/>
            <person name="Koren S."/>
            <person name="Bechman K.B."/>
            <person name="Herman A."/>
            <person name="Abrahante J.E."/>
            <person name="Garbe J."/>
        </authorList>
    </citation>
    <scope>NUCLEOTIDE SEQUENCE</scope>
    <source>
        <strain evidence="13">Duluth1</strain>
        <tissue evidence="13">Whole animal</tissue>
    </source>
</reference>
<dbReference type="EC" id="3.4.24.-" evidence="9"/>
<dbReference type="Pfam" id="PF00024">
    <property type="entry name" value="PAN_1"/>
    <property type="match status" value="1"/>
</dbReference>
<sequence length="887" mass="101044">MWKAAQLMVFALVLGQGQSAIDDVFRQVQEEYDDKTKDVASGRSSAHLQSDWCRRYSMNGSNRTLVKLHYDMVIDVETYEDVVGKKYSFENEGSCQTHSVVGQAENRRRRAATKSEESRWPLEIPYQIDEGFVANVNLTIMKAMENWSRYTCLHFVERTQQYDRIIFSPAEGCESYVGRIKGPQYISLDPQNCVTLPIILHEIGHAIGLYHEHTRADRDNNVTVNFEYIKEEFHFNFDKFNATQYLDFNKPYDYRSIMHYGKNFFANPRNATSLEPSDKHYLNIIGEAELLSFHDVQIVNAMYKCKEKCAHVECPKGAFVGKNCECFCQGPPEDPVQRCKHPKNMALLFCEPPAIDLATYFVYSIGKVELVDLSGTQYPDGTVLIVENPRCSKHGNYTCQDGKWVDNINCKPDRCVYNTSRYDFKPNITADGQSGTTDYVNNGTHVHVKCRAPKRTQGYDSECRDSIWVPELPNCDADRCVYDMARYVFKPNITSDGFSGTTEYVNSGTFVHVECIAPKGIPRYDSKCTDSLWDPALPNCDAAVDCTLENFDARNVEVLFKGKVKTDGDVIPDGSSVVARCKGTNKPNILRQESQSTMICKKGQLEGQIPTPCPTVLYACPIVQYANTSGPLNNDYDVKCFNRYEMQPRLQARFHCDWRGVWQPFVPRCIPESCQVVYDSAKAEIKLMDGSGKPPNLTISSGQTISIACTQPGHVPDQMTLTCDRGVYNETSNKTLPLCKLVTCKPPPLSGDVVYTSMNSYRFKDTVVIQRCKGKLWFQGDQRLTCTADGTWNGTATCTPYCQHGTEKWEEKQNSDLIKHTIRNITVESYKECLNYCNNYDRILCRAFAYGFDQGKRRCHITYADPSRYTEMLGERKLWSVWFRKCD</sequence>
<dbReference type="AlphaFoldDB" id="A0A9D4J612"/>
<dbReference type="SUPFAM" id="SSF55486">
    <property type="entry name" value="Metalloproteases ('zincins'), catalytic domain"/>
    <property type="match status" value="1"/>
</dbReference>
<dbReference type="PANTHER" id="PTHR10127">
    <property type="entry name" value="DISCOIDIN, CUB, EGF, LAMININ , AND ZINC METALLOPROTEASE DOMAIN CONTAINING"/>
    <property type="match status" value="1"/>
</dbReference>
<keyword evidence="6" id="KW-1015">Disulfide bond</keyword>
<dbReference type="OrthoDB" id="6061307at2759"/>
<feature type="chain" id="PRO_5039746045" description="Metalloendopeptidase" evidence="9">
    <location>
        <begin position="20"/>
        <end position="887"/>
    </location>
</feature>
<keyword evidence="2 8" id="KW-0479">Metal-binding</keyword>
<keyword evidence="3 8" id="KW-0378">Hydrolase</keyword>
<dbReference type="Gene3D" id="2.10.70.10">
    <property type="entry name" value="Complement Module, domain 1"/>
    <property type="match status" value="1"/>
</dbReference>
<dbReference type="PROSITE" id="PS50923">
    <property type="entry name" value="SUSHI"/>
    <property type="match status" value="1"/>
</dbReference>
<evidence type="ECO:0000256" key="5">
    <source>
        <dbReference type="ARBA" id="ARBA00023049"/>
    </source>
</evidence>
<feature type="domain" description="Apple" evidence="11">
    <location>
        <begin position="802"/>
        <end position="886"/>
    </location>
</feature>
<dbReference type="PANTHER" id="PTHR10127:SF780">
    <property type="entry name" value="METALLOENDOPEPTIDASE"/>
    <property type="match status" value="1"/>
</dbReference>
<dbReference type="CDD" id="cd04280">
    <property type="entry name" value="ZnMc_astacin_like"/>
    <property type="match status" value="1"/>
</dbReference>
<dbReference type="InterPro" id="IPR000436">
    <property type="entry name" value="Sushi_SCR_CCP_dom"/>
</dbReference>
<dbReference type="PROSITE" id="PS51864">
    <property type="entry name" value="ASTACIN"/>
    <property type="match status" value="1"/>
</dbReference>
<dbReference type="PROSITE" id="PS50948">
    <property type="entry name" value="PAN"/>
    <property type="match status" value="1"/>
</dbReference>
<dbReference type="EMBL" id="JAIWYP010000007">
    <property type="protein sequence ID" value="KAH3796582.1"/>
    <property type="molecule type" value="Genomic_DNA"/>
</dbReference>
<name>A0A9D4J612_DREPO</name>
<keyword evidence="1 8" id="KW-0645">Protease</keyword>
<evidence type="ECO:0000256" key="8">
    <source>
        <dbReference type="PROSITE-ProRule" id="PRU01211"/>
    </source>
</evidence>
<evidence type="ECO:0000259" key="11">
    <source>
        <dbReference type="PROSITE" id="PS50948"/>
    </source>
</evidence>
<dbReference type="SMART" id="SM00235">
    <property type="entry name" value="ZnMc"/>
    <property type="match status" value="1"/>
</dbReference>
<dbReference type="SUPFAM" id="SSF57535">
    <property type="entry name" value="Complement control module/SCR domain"/>
    <property type="match status" value="1"/>
</dbReference>
<organism evidence="13 14">
    <name type="scientific">Dreissena polymorpha</name>
    <name type="common">Zebra mussel</name>
    <name type="synonym">Mytilus polymorpha</name>
    <dbReference type="NCBI Taxonomy" id="45954"/>
    <lineage>
        <taxon>Eukaryota</taxon>
        <taxon>Metazoa</taxon>
        <taxon>Spiralia</taxon>
        <taxon>Lophotrochozoa</taxon>
        <taxon>Mollusca</taxon>
        <taxon>Bivalvia</taxon>
        <taxon>Autobranchia</taxon>
        <taxon>Heteroconchia</taxon>
        <taxon>Euheterodonta</taxon>
        <taxon>Imparidentia</taxon>
        <taxon>Neoheterodontei</taxon>
        <taxon>Myida</taxon>
        <taxon>Dreissenoidea</taxon>
        <taxon>Dreissenidae</taxon>
        <taxon>Dreissena</taxon>
    </lineage>
</organism>
<dbReference type="GO" id="GO:0006508">
    <property type="term" value="P:proteolysis"/>
    <property type="evidence" value="ECO:0007669"/>
    <property type="project" value="UniProtKB-KW"/>
</dbReference>
<protein>
    <recommendedName>
        <fullName evidence="9">Metalloendopeptidase</fullName>
        <ecNumber evidence="9">3.4.24.-</ecNumber>
    </recommendedName>
</protein>
<keyword evidence="14" id="KW-1185">Reference proteome</keyword>
<evidence type="ECO:0000256" key="3">
    <source>
        <dbReference type="ARBA" id="ARBA00022801"/>
    </source>
</evidence>
<comment type="cofactor">
    <cofactor evidence="8 9">
        <name>Zn(2+)</name>
        <dbReference type="ChEBI" id="CHEBI:29105"/>
    </cofactor>
    <text evidence="8 9">Binds 1 zinc ion per subunit.</text>
</comment>
<feature type="active site" evidence="8">
    <location>
        <position position="202"/>
    </location>
</feature>
<keyword evidence="5 8" id="KW-0482">Metalloprotease</keyword>
<feature type="binding site" evidence="8">
    <location>
        <position position="205"/>
    </location>
    <ligand>
        <name>Zn(2+)</name>
        <dbReference type="ChEBI" id="CHEBI:29105"/>
        <note>catalytic</note>
    </ligand>
</feature>
<dbReference type="Proteomes" id="UP000828390">
    <property type="component" value="Unassembled WGS sequence"/>
</dbReference>
<evidence type="ECO:0000256" key="6">
    <source>
        <dbReference type="ARBA" id="ARBA00023157"/>
    </source>
</evidence>
<gene>
    <name evidence="13" type="ORF">DPMN_150151</name>
</gene>
<feature type="domain" description="Peptidase M12A" evidence="12">
    <location>
        <begin position="111"/>
        <end position="306"/>
    </location>
</feature>
<dbReference type="Pfam" id="PF00084">
    <property type="entry name" value="Sushi"/>
    <property type="match status" value="1"/>
</dbReference>
<dbReference type="InterPro" id="IPR024079">
    <property type="entry name" value="MetalloPept_cat_dom_sf"/>
</dbReference>